<keyword evidence="1" id="KW-0479">Metal-binding</keyword>
<keyword evidence="4" id="KW-0862">Zinc</keyword>
<feature type="domain" description="C2H2-type" evidence="9">
    <location>
        <begin position="294"/>
        <end position="321"/>
    </location>
</feature>
<protein>
    <submittedName>
        <fullName evidence="12">C2H2-type domain-containing protein</fullName>
    </submittedName>
</protein>
<dbReference type="GO" id="GO:0003700">
    <property type="term" value="F:DNA-binding transcription factor activity"/>
    <property type="evidence" value="ECO:0007669"/>
    <property type="project" value="InterPro"/>
</dbReference>
<dbReference type="PANTHER" id="PTHR45988">
    <property type="entry name" value="C2H2 TYPE ZINC FINGER TRANSCRIPTION FACTOR FAMILY-RELATED"/>
    <property type="match status" value="1"/>
</dbReference>
<dbReference type="Proteomes" id="UP000275846">
    <property type="component" value="Unassembled WGS sequence"/>
</dbReference>
<keyword evidence="11" id="KW-1185">Reference proteome</keyword>
<feature type="domain" description="C2H2-type" evidence="9">
    <location>
        <begin position="188"/>
        <end position="215"/>
    </location>
</feature>
<keyword evidence="3 7" id="KW-0863">Zinc-finger</keyword>
<reference evidence="10 11" key="2">
    <citation type="submission" date="2018-11" db="EMBL/GenBank/DDBJ databases">
        <authorList>
            <consortium name="Pathogen Informatics"/>
        </authorList>
    </citation>
    <scope>NUCLEOTIDE SEQUENCE [LARGE SCALE GENOMIC DNA]</scope>
    <source>
        <strain evidence="10 11">NST_G2</strain>
    </source>
</reference>
<evidence type="ECO:0000256" key="1">
    <source>
        <dbReference type="ARBA" id="ARBA00022723"/>
    </source>
</evidence>
<evidence type="ECO:0000256" key="4">
    <source>
        <dbReference type="ARBA" id="ARBA00022833"/>
    </source>
</evidence>
<name>A0A183SCZ1_SCHSO</name>
<dbReference type="PANTHER" id="PTHR45988:SF18">
    <property type="entry name" value="C2H2-TYPE ZINC FINGER FAMILY PROTEIN"/>
    <property type="match status" value="1"/>
</dbReference>
<evidence type="ECO:0000313" key="12">
    <source>
        <dbReference type="WBParaSite" id="SSLN_0000215901-mRNA-1"/>
    </source>
</evidence>
<dbReference type="Gene3D" id="3.30.160.60">
    <property type="entry name" value="Classic Zinc Finger"/>
    <property type="match status" value="2"/>
</dbReference>
<dbReference type="EMBL" id="UYSU01032168">
    <property type="protein sequence ID" value="VDL88474.1"/>
    <property type="molecule type" value="Genomic_DNA"/>
</dbReference>
<evidence type="ECO:0000256" key="8">
    <source>
        <dbReference type="SAM" id="MobiDB-lite"/>
    </source>
</evidence>
<evidence type="ECO:0000256" key="7">
    <source>
        <dbReference type="PROSITE-ProRule" id="PRU00042"/>
    </source>
</evidence>
<accession>A0A183SCZ1</accession>
<dbReference type="InterPro" id="IPR044653">
    <property type="entry name" value="AZF1/2/3-like"/>
</dbReference>
<keyword evidence="5" id="KW-0805">Transcription regulation</keyword>
<proteinExistence type="predicted"/>
<dbReference type="PROSITE" id="PS50157">
    <property type="entry name" value="ZINC_FINGER_C2H2_2"/>
    <property type="match status" value="2"/>
</dbReference>
<dbReference type="InterPro" id="IPR036236">
    <property type="entry name" value="Znf_C2H2_sf"/>
</dbReference>
<reference evidence="12" key="1">
    <citation type="submission" date="2016-06" db="UniProtKB">
        <authorList>
            <consortium name="WormBaseParasite"/>
        </authorList>
    </citation>
    <scope>IDENTIFICATION</scope>
</reference>
<evidence type="ECO:0000313" key="11">
    <source>
        <dbReference type="Proteomes" id="UP000275846"/>
    </source>
</evidence>
<dbReference type="WBParaSite" id="SSLN_0000215901-mRNA-1">
    <property type="protein sequence ID" value="SSLN_0000215901-mRNA-1"/>
    <property type="gene ID" value="SSLN_0000215901"/>
</dbReference>
<dbReference type="OrthoDB" id="6154480at2759"/>
<dbReference type="SMART" id="SM00355">
    <property type="entry name" value="ZnF_C2H2"/>
    <property type="match status" value="4"/>
</dbReference>
<evidence type="ECO:0000313" key="10">
    <source>
        <dbReference type="EMBL" id="VDL88474.1"/>
    </source>
</evidence>
<dbReference type="AlphaFoldDB" id="A0A183SCZ1"/>
<gene>
    <name evidence="10" type="ORF">SSLN_LOCUS2089</name>
</gene>
<dbReference type="GO" id="GO:0000976">
    <property type="term" value="F:transcription cis-regulatory region binding"/>
    <property type="evidence" value="ECO:0007669"/>
    <property type="project" value="TreeGrafter"/>
</dbReference>
<dbReference type="SUPFAM" id="SSF57667">
    <property type="entry name" value="beta-beta-alpha zinc fingers"/>
    <property type="match status" value="1"/>
</dbReference>
<evidence type="ECO:0000256" key="3">
    <source>
        <dbReference type="ARBA" id="ARBA00022771"/>
    </source>
</evidence>
<keyword evidence="6" id="KW-0804">Transcription</keyword>
<evidence type="ECO:0000256" key="6">
    <source>
        <dbReference type="ARBA" id="ARBA00023163"/>
    </source>
</evidence>
<dbReference type="GO" id="GO:0008270">
    <property type="term" value="F:zinc ion binding"/>
    <property type="evidence" value="ECO:0007669"/>
    <property type="project" value="UniProtKB-KW"/>
</dbReference>
<evidence type="ECO:0000256" key="2">
    <source>
        <dbReference type="ARBA" id="ARBA00022737"/>
    </source>
</evidence>
<evidence type="ECO:0000259" key="9">
    <source>
        <dbReference type="PROSITE" id="PS50157"/>
    </source>
</evidence>
<dbReference type="STRING" id="70667.A0A183SCZ1"/>
<keyword evidence="2" id="KW-0677">Repeat</keyword>
<organism evidence="12">
    <name type="scientific">Schistocephalus solidus</name>
    <name type="common">Tapeworm</name>
    <dbReference type="NCBI Taxonomy" id="70667"/>
    <lineage>
        <taxon>Eukaryota</taxon>
        <taxon>Metazoa</taxon>
        <taxon>Spiralia</taxon>
        <taxon>Lophotrochozoa</taxon>
        <taxon>Platyhelminthes</taxon>
        <taxon>Cestoda</taxon>
        <taxon>Eucestoda</taxon>
        <taxon>Diphyllobothriidea</taxon>
        <taxon>Diphyllobothriidae</taxon>
        <taxon>Schistocephalus</taxon>
    </lineage>
</organism>
<dbReference type="PROSITE" id="PS00028">
    <property type="entry name" value="ZINC_FINGER_C2H2_1"/>
    <property type="match status" value="2"/>
</dbReference>
<sequence>MLRRLQMRWSGHLERMDEERLSKRLSYGDDTLKKSLKQLQINPVTWEDLTQDRLARRRSVKTGSAIYEAKRIATAKAKRAARNSRASRTNNVDAQTLPTCPHCHRTMRARIGLVGHLRTKCTKSPTIQNSMSTSANSIFDSPTLTPLINSISLTIIETTSKCLARVSLTTLTTTATTTPTISDGDSLLNCLHCDRTFTSRIGLVGHLRIHRTETGEPVPGASTHSRDRRLLCPHCPRAVTHRMILFGHMRIHDSGIHRNADNTDTPCTPSAPTIFSAPATPTSMNDIHPASSDFSCPPCARKFNSRIGLIGHLRIQRMEAVEPLDGTAILCWLRHLDCALPDLDATHPLIHSPGVVDGAATGLLVQFLTELLLCPKSPARLNLDDADVLAHFGDLIKLFSGDSCRVRKSLNECCSSGIIQKTLVPCLLRAFQAASSTPPSALPNGEKMAAHSQLQLNQHGVDAEDSGPLQDFRVRDPVLPPQLQYSREAVEMEIIQLPGLVRGDGSGLRSVNECRQDGGLGSVDREEQVMDCNRRHVRWGLRRPVSSVGDADPRALIMLGVHQHSREDEAEQGGNQYAALLHSVGHCECSGYGPVVSDARHHPVMKLTHHVLEPLRLSEFLRDFPQSVAIHRDKGIRQIHEGSVKVSSPGREGGRSRSFFQST</sequence>
<dbReference type="GO" id="GO:0005634">
    <property type="term" value="C:nucleus"/>
    <property type="evidence" value="ECO:0007669"/>
    <property type="project" value="TreeGrafter"/>
</dbReference>
<evidence type="ECO:0000256" key="5">
    <source>
        <dbReference type="ARBA" id="ARBA00023015"/>
    </source>
</evidence>
<dbReference type="InterPro" id="IPR013087">
    <property type="entry name" value="Znf_C2H2_type"/>
</dbReference>
<feature type="region of interest" description="Disordered" evidence="8">
    <location>
        <begin position="644"/>
        <end position="663"/>
    </location>
</feature>